<dbReference type="SUPFAM" id="SSF52172">
    <property type="entry name" value="CheY-like"/>
    <property type="match status" value="1"/>
</dbReference>
<feature type="domain" description="Histidine kinase" evidence="4">
    <location>
        <begin position="418"/>
        <end position="637"/>
    </location>
</feature>
<name>A0A160TC81_9ZZZZ</name>
<dbReference type="Gene3D" id="1.10.287.130">
    <property type="match status" value="1"/>
</dbReference>
<feature type="domain" description="Response regulatory" evidence="5">
    <location>
        <begin position="656"/>
        <end position="778"/>
    </location>
</feature>
<reference evidence="6" key="1">
    <citation type="submission" date="2015-10" db="EMBL/GenBank/DDBJ databases">
        <authorList>
            <person name="Gilbert D.G."/>
        </authorList>
    </citation>
    <scope>NUCLEOTIDE SEQUENCE</scope>
</reference>
<feature type="transmembrane region" description="Helical" evidence="3">
    <location>
        <begin position="262"/>
        <end position="280"/>
    </location>
</feature>
<feature type="transmembrane region" description="Helical" evidence="3">
    <location>
        <begin position="313"/>
        <end position="332"/>
    </location>
</feature>
<dbReference type="InterPro" id="IPR036890">
    <property type="entry name" value="HATPase_C_sf"/>
</dbReference>
<feature type="transmembrane region" description="Helical" evidence="3">
    <location>
        <begin position="196"/>
        <end position="216"/>
    </location>
</feature>
<feature type="transmembrane region" description="Helical" evidence="3">
    <location>
        <begin position="344"/>
        <end position="368"/>
    </location>
</feature>
<feature type="transmembrane region" description="Helical" evidence="3">
    <location>
        <begin position="223"/>
        <end position="242"/>
    </location>
</feature>
<dbReference type="SMART" id="SM00388">
    <property type="entry name" value="HisKA"/>
    <property type="match status" value="1"/>
</dbReference>
<evidence type="ECO:0000256" key="1">
    <source>
        <dbReference type="ARBA" id="ARBA00022553"/>
    </source>
</evidence>
<keyword evidence="3" id="KW-0812">Transmembrane</keyword>
<evidence type="ECO:0000256" key="3">
    <source>
        <dbReference type="SAM" id="Phobius"/>
    </source>
</evidence>
<dbReference type="GO" id="GO:0000155">
    <property type="term" value="F:phosphorelay sensor kinase activity"/>
    <property type="evidence" value="ECO:0007669"/>
    <property type="project" value="InterPro"/>
</dbReference>
<dbReference type="InterPro" id="IPR011006">
    <property type="entry name" value="CheY-like_superfamily"/>
</dbReference>
<feature type="transmembrane region" description="Helical" evidence="3">
    <location>
        <begin position="287"/>
        <end position="307"/>
    </location>
</feature>
<accession>A0A160TC81</accession>
<dbReference type="EMBL" id="CZQC01000019">
    <property type="protein sequence ID" value="CUS40574.1"/>
    <property type="molecule type" value="Genomic_DNA"/>
</dbReference>
<dbReference type="Pfam" id="PF00072">
    <property type="entry name" value="Response_reg"/>
    <property type="match status" value="1"/>
</dbReference>
<dbReference type="AlphaFoldDB" id="A0A160TC81"/>
<dbReference type="SMART" id="SM00448">
    <property type="entry name" value="REC"/>
    <property type="match status" value="1"/>
</dbReference>
<dbReference type="PANTHER" id="PTHR45339">
    <property type="entry name" value="HYBRID SIGNAL TRANSDUCTION HISTIDINE KINASE J"/>
    <property type="match status" value="1"/>
</dbReference>
<dbReference type="CDD" id="cd00082">
    <property type="entry name" value="HisKA"/>
    <property type="match status" value="1"/>
</dbReference>
<dbReference type="SUPFAM" id="SSF55874">
    <property type="entry name" value="ATPase domain of HSP90 chaperone/DNA topoisomerase II/histidine kinase"/>
    <property type="match status" value="1"/>
</dbReference>
<dbReference type="Gene3D" id="2.60.40.2380">
    <property type="match status" value="1"/>
</dbReference>
<evidence type="ECO:0000256" key="2">
    <source>
        <dbReference type="ARBA" id="ARBA00023012"/>
    </source>
</evidence>
<proteinExistence type="predicted"/>
<dbReference type="InterPro" id="IPR001789">
    <property type="entry name" value="Sig_transdc_resp-reg_receiver"/>
</dbReference>
<keyword evidence="3" id="KW-0472">Membrane</keyword>
<evidence type="ECO:0000313" key="6">
    <source>
        <dbReference type="EMBL" id="CUS40574.1"/>
    </source>
</evidence>
<dbReference type="Gene3D" id="3.30.565.10">
    <property type="entry name" value="Histidine kinase-like ATPase, C-terminal domain"/>
    <property type="match status" value="1"/>
</dbReference>
<dbReference type="InterPro" id="IPR036097">
    <property type="entry name" value="HisK_dim/P_sf"/>
</dbReference>
<organism evidence="6">
    <name type="scientific">hydrothermal vent metagenome</name>
    <dbReference type="NCBI Taxonomy" id="652676"/>
    <lineage>
        <taxon>unclassified sequences</taxon>
        <taxon>metagenomes</taxon>
        <taxon>ecological metagenomes</taxon>
    </lineage>
</organism>
<keyword evidence="1" id="KW-0597">Phosphoprotein</keyword>
<evidence type="ECO:0000259" key="4">
    <source>
        <dbReference type="PROSITE" id="PS50109"/>
    </source>
</evidence>
<keyword evidence="3" id="KW-1133">Transmembrane helix</keyword>
<dbReference type="PROSITE" id="PS50110">
    <property type="entry name" value="RESPONSE_REGULATORY"/>
    <property type="match status" value="1"/>
</dbReference>
<feature type="transmembrane region" description="Helical" evidence="3">
    <location>
        <begin position="374"/>
        <end position="394"/>
    </location>
</feature>
<dbReference type="PANTHER" id="PTHR45339:SF1">
    <property type="entry name" value="HYBRID SIGNAL TRANSDUCTION HISTIDINE KINASE J"/>
    <property type="match status" value="1"/>
</dbReference>
<dbReference type="InterPro" id="IPR011622">
    <property type="entry name" value="7TMR_DISM_rcpt_extracell_dom2"/>
</dbReference>
<dbReference type="Pfam" id="PF07696">
    <property type="entry name" value="7TMR-DISMED2"/>
    <property type="match status" value="1"/>
</dbReference>
<dbReference type="CDD" id="cd17546">
    <property type="entry name" value="REC_hyHK_CKI1_RcsC-like"/>
    <property type="match status" value="1"/>
</dbReference>
<keyword evidence="2" id="KW-0902">Two-component regulatory system</keyword>
<dbReference type="InterPro" id="IPR003661">
    <property type="entry name" value="HisK_dim/P_dom"/>
</dbReference>
<evidence type="ECO:0000259" key="5">
    <source>
        <dbReference type="PROSITE" id="PS50110"/>
    </source>
</evidence>
<sequence length="794" mass="88187">MTVQQFRSLTTACMLVLLLLSGLSLSRTAIASGPVLLPGDNFDYPITPYVAIYEDPSARLSLDDMIGQDKQLRFTPSHSNRLKFGITSSAYWLRVSLSNPYNRDRDVVLTLSNTHIDDIRLFDISDPDEPSVLGSGGRDSNGLRGGFPQAQPFFLRINAQTTQSYLIRVHTDALLNTELHLKSVDRFVINEQHQQFIVGVSIGIAFAAFIYFLVCYRRYRIPLALAAAAYCAVISIFIPSWMGLLHSGFALTSELDGCLESLSINFSAIAHTLVVLFLGWRQRWVQLTLWAFIALQVVIGSGEFWLSSALNEVSISLGIAVNEIFMLFLLIFARSEQKKAQHLLLFGCAFVTVGIVLSVLTSMNVLALDFIHTWSVIVLPMAVISSLVMACMQLSGKAAPSISRQTSDLTLSSGLLSQISHELRTPINGVIGMNELLTDTALSANQRDYIDTIGLAGRDLLFVANEISDLARIQQGQLELERRPFTISSMLSQTMAHFQQEAIRKQVELVVDIADDLPARLVGDRNRLQTLLHNLIARTLAYTDYGELTLHASYFNSAQSQGVRLQLQLSGNIVKQDELKMLFRLLQYHHPQVEPGNTKHWNLLVMRQLLQRMHASLEVESMTSQGASLTLYLPMPVEAEVDSHRDILDDSLIGMRILIVDDVASLRNVIEKQVKRWGMKASSTYSGKEALAMMRNQCNLGQPFDFIIIDHDMPIMNGLQLAERMNADKDITVKPASLMLTGLSISSVRADALAVGIRHLVAKPASGDRLRNALLEIKSRRNVSGQSTDTRATS</sequence>
<protein>
    <submittedName>
        <fullName evidence="6">Signal transduction histidine kinase</fullName>
    </submittedName>
</protein>
<dbReference type="Gene3D" id="3.40.50.2300">
    <property type="match status" value="1"/>
</dbReference>
<dbReference type="Pfam" id="PF00512">
    <property type="entry name" value="HisKA"/>
    <property type="match status" value="1"/>
</dbReference>
<dbReference type="InterPro" id="IPR005467">
    <property type="entry name" value="His_kinase_dom"/>
</dbReference>
<dbReference type="SUPFAM" id="SSF47384">
    <property type="entry name" value="Homodimeric domain of signal transducing histidine kinase"/>
    <property type="match status" value="1"/>
</dbReference>
<keyword evidence="6" id="KW-0418">Kinase</keyword>
<gene>
    <name evidence="6" type="ORF">MGWOODY_Tha1215</name>
</gene>
<dbReference type="PROSITE" id="PS50109">
    <property type="entry name" value="HIS_KIN"/>
    <property type="match status" value="1"/>
</dbReference>
<keyword evidence="6" id="KW-0808">Transferase</keyword>